<evidence type="ECO:0000313" key="14">
    <source>
        <dbReference type="EMBL" id="RKP27105.1"/>
    </source>
</evidence>
<evidence type="ECO:0000256" key="10">
    <source>
        <dbReference type="PIRSR" id="PIRSR601842-1"/>
    </source>
</evidence>
<keyword evidence="8 12" id="KW-0482">Metalloprotease</keyword>
<accession>A0A4P9Z3U9</accession>
<evidence type="ECO:0000256" key="3">
    <source>
        <dbReference type="ARBA" id="ARBA00022525"/>
    </source>
</evidence>
<evidence type="ECO:0000256" key="13">
    <source>
        <dbReference type="SAM" id="MobiDB-lite"/>
    </source>
</evidence>
<dbReference type="EMBL" id="KZ989269">
    <property type="protein sequence ID" value="RKP27105.1"/>
    <property type="molecule type" value="Genomic_DNA"/>
</dbReference>
<evidence type="ECO:0000256" key="4">
    <source>
        <dbReference type="ARBA" id="ARBA00022670"/>
    </source>
</evidence>
<dbReference type="InterPro" id="IPR027268">
    <property type="entry name" value="Peptidase_M4/M1_CTD_sf"/>
</dbReference>
<comment type="similarity">
    <text evidence="2 12">Belongs to the peptidase M36 family.</text>
</comment>
<dbReference type="Proteomes" id="UP000278143">
    <property type="component" value="Unassembled WGS sequence"/>
</dbReference>
<feature type="binding site" evidence="11">
    <location>
        <position position="221"/>
    </location>
    <ligand>
        <name>Zn(2+)</name>
        <dbReference type="ChEBI" id="CHEBI:29105"/>
        <note>catalytic</note>
    </ligand>
</feature>
<dbReference type="AlphaFoldDB" id="A0A4P9Z3U9"/>
<organism evidence="14 15">
    <name type="scientific">Syncephalis pseudoplumigaleata</name>
    <dbReference type="NCBI Taxonomy" id="1712513"/>
    <lineage>
        <taxon>Eukaryota</taxon>
        <taxon>Fungi</taxon>
        <taxon>Fungi incertae sedis</taxon>
        <taxon>Zoopagomycota</taxon>
        <taxon>Zoopagomycotina</taxon>
        <taxon>Zoopagomycetes</taxon>
        <taxon>Zoopagales</taxon>
        <taxon>Piptocephalidaceae</taxon>
        <taxon>Syncephalis</taxon>
    </lineage>
</organism>
<evidence type="ECO:0000256" key="8">
    <source>
        <dbReference type="ARBA" id="ARBA00023049"/>
    </source>
</evidence>
<keyword evidence="6 12" id="KW-0378">Hydrolase</keyword>
<dbReference type="InterPro" id="IPR050371">
    <property type="entry name" value="Fungal_virulence_M36"/>
</dbReference>
<evidence type="ECO:0000256" key="12">
    <source>
        <dbReference type="RuleBase" id="RU364017"/>
    </source>
</evidence>
<evidence type="ECO:0000256" key="2">
    <source>
        <dbReference type="ARBA" id="ARBA00006006"/>
    </source>
</evidence>
<feature type="non-terminal residue" evidence="14">
    <location>
        <position position="1"/>
    </location>
</feature>
<dbReference type="GO" id="GO:0008270">
    <property type="term" value="F:zinc ion binding"/>
    <property type="evidence" value="ECO:0007669"/>
    <property type="project" value="InterPro"/>
</dbReference>
<comment type="subcellular location">
    <subcellularLocation>
        <location evidence="1 12">Secreted</location>
    </subcellularLocation>
</comment>
<keyword evidence="4 12" id="KW-0645">Protease</keyword>
<evidence type="ECO:0000256" key="5">
    <source>
        <dbReference type="ARBA" id="ARBA00022723"/>
    </source>
</evidence>
<evidence type="ECO:0000313" key="15">
    <source>
        <dbReference type="Proteomes" id="UP000278143"/>
    </source>
</evidence>
<dbReference type="PANTHER" id="PTHR33478">
    <property type="entry name" value="EXTRACELLULAR METALLOPROTEINASE MEP"/>
    <property type="match status" value="1"/>
</dbReference>
<reference evidence="15" key="1">
    <citation type="journal article" date="2018" name="Nat. Microbiol.">
        <title>Leveraging single-cell genomics to expand the fungal tree of life.</title>
        <authorList>
            <person name="Ahrendt S.R."/>
            <person name="Quandt C.A."/>
            <person name="Ciobanu D."/>
            <person name="Clum A."/>
            <person name="Salamov A."/>
            <person name="Andreopoulos B."/>
            <person name="Cheng J.F."/>
            <person name="Woyke T."/>
            <person name="Pelin A."/>
            <person name="Henrissat B."/>
            <person name="Reynolds N.K."/>
            <person name="Benny G.L."/>
            <person name="Smith M.E."/>
            <person name="James T.Y."/>
            <person name="Grigoriev I.V."/>
        </authorList>
    </citation>
    <scope>NUCLEOTIDE SEQUENCE [LARGE SCALE GENOMIC DNA]</scope>
    <source>
        <strain evidence="15">Benny S71-1</strain>
    </source>
</reference>
<dbReference type="GO" id="GO:0004222">
    <property type="term" value="F:metalloendopeptidase activity"/>
    <property type="evidence" value="ECO:0007669"/>
    <property type="project" value="InterPro"/>
</dbReference>
<keyword evidence="7 11" id="KW-0862">Zinc</keyword>
<evidence type="ECO:0000256" key="9">
    <source>
        <dbReference type="ARBA" id="ARBA00023145"/>
    </source>
</evidence>
<feature type="binding site" evidence="11">
    <location>
        <position position="217"/>
    </location>
    <ligand>
        <name>Zn(2+)</name>
        <dbReference type="ChEBI" id="CHEBI:29105"/>
        <note>catalytic</note>
    </ligand>
</feature>
<gene>
    <name evidence="14" type="ORF">SYNPS1DRAFT_10581</name>
</gene>
<sequence length="427" mass="46595">AMDGSRVVALTSWTYNAGTGSAYRAVPAASQDPRPQLQTLIVNPANDNASPYGWHEQVGPDGQMRRFTETIGNNVYAQENRANRSAAEQEANLEAAGQRPTGGEELVFDFPFDSSAADVAANQNASITNLFYLTNYLHDLFYEYGFDEEAGNFQESNGDRGGQGGDALLANVLDAGAMNDADMTVPPDGERPRMRIHVYNYTRPARDGAFANDIVAHEYMHGVTTRLAGGPANADCLAEGQSRGMAEGWSDFAALWLQAAANATGANEPPPSSPVRHAPGHGLNMGTYVNPRGLRLYDYSTDLEYNPLSYALMNDTYWQQPHRVGMLWAEMLYEMYWRLVEGSGLGATARVEQADLRWGNTLALQLVIDGLKLQPCRPTLLTARDAILLAEQLRTHGQHRCAIWAAFAKRGLGVDAQPVITNATTSF</sequence>
<keyword evidence="3 12" id="KW-0964">Secreted</keyword>
<dbReference type="Gene3D" id="3.10.170.10">
    <property type="match status" value="1"/>
</dbReference>
<dbReference type="CDD" id="cd09596">
    <property type="entry name" value="M36"/>
    <property type="match status" value="1"/>
</dbReference>
<protein>
    <recommendedName>
        <fullName evidence="12">Extracellular metalloproteinase</fullName>
        <ecNumber evidence="12">3.4.24.-</ecNumber>
    </recommendedName>
    <alternativeName>
        <fullName evidence="12">Fungalysin</fullName>
    </alternativeName>
</protein>
<dbReference type="PANTHER" id="PTHR33478:SF1">
    <property type="entry name" value="EXTRACELLULAR METALLOPROTEINASE MEP"/>
    <property type="match status" value="1"/>
</dbReference>
<comment type="cofactor">
    <cofactor evidence="11">
        <name>Zn(2+)</name>
        <dbReference type="ChEBI" id="CHEBI:29105"/>
    </cofactor>
    <text evidence="11">Binds 1 zinc ion per subunit.</text>
</comment>
<dbReference type="InterPro" id="IPR001842">
    <property type="entry name" value="Peptidase_M36"/>
</dbReference>
<keyword evidence="5 11" id="KW-0479">Metal-binding</keyword>
<feature type="active site" evidence="10">
    <location>
        <position position="218"/>
    </location>
</feature>
<evidence type="ECO:0000256" key="7">
    <source>
        <dbReference type="ARBA" id="ARBA00022833"/>
    </source>
</evidence>
<feature type="non-terminal residue" evidence="14">
    <location>
        <position position="427"/>
    </location>
</feature>
<evidence type="ECO:0000256" key="11">
    <source>
        <dbReference type="PIRSR" id="PIRSR601842-2"/>
    </source>
</evidence>
<dbReference type="GO" id="GO:0006508">
    <property type="term" value="P:proteolysis"/>
    <property type="evidence" value="ECO:0007669"/>
    <property type="project" value="UniProtKB-KW"/>
</dbReference>
<dbReference type="EC" id="3.4.24.-" evidence="12"/>
<feature type="region of interest" description="Disordered" evidence="13">
    <location>
        <begin position="81"/>
        <end position="100"/>
    </location>
</feature>
<keyword evidence="15" id="KW-1185">Reference proteome</keyword>
<evidence type="ECO:0000256" key="1">
    <source>
        <dbReference type="ARBA" id="ARBA00004613"/>
    </source>
</evidence>
<name>A0A4P9Z3U9_9FUNG</name>
<dbReference type="OrthoDB" id="3227768at2759"/>
<dbReference type="GO" id="GO:0005615">
    <property type="term" value="C:extracellular space"/>
    <property type="evidence" value="ECO:0007669"/>
    <property type="project" value="InterPro"/>
</dbReference>
<proteinExistence type="inferred from homology"/>
<keyword evidence="9 12" id="KW-0865">Zymogen</keyword>
<dbReference type="SUPFAM" id="SSF55486">
    <property type="entry name" value="Metalloproteases ('zincins'), catalytic domain"/>
    <property type="match status" value="1"/>
</dbReference>
<evidence type="ECO:0000256" key="6">
    <source>
        <dbReference type="ARBA" id="ARBA00022801"/>
    </source>
</evidence>
<feature type="binding site" evidence="11">
    <location>
        <position position="247"/>
    </location>
    <ligand>
        <name>Zn(2+)</name>
        <dbReference type="ChEBI" id="CHEBI:29105"/>
        <note>catalytic</note>
    </ligand>
</feature>
<dbReference type="Pfam" id="PF02128">
    <property type="entry name" value="Peptidase_M36"/>
    <property type="match status" value="1"/>
</dbReference>
<dbReference type="Gene3D" id="1.10.390.10">
    <property type="entry name" value="Neutral Protease Domain 2"/>
    <property type="match status" value="1"/>
</dbReference>